<keyword evidence="8" id="KW-0143">Chaperone</keyword>
<dbReference type="SUPFAM" id="SSF89392">
    <property type="entry name" value="Prokaryotic lipoproteins and lipoprotein localization factors"/>
    <property type="match status" value="1"/>
</dbReference>
<dbReference type="PANTHER" id="PTHR35869:SF1">
    <property type="entry name" value="OUTER-MEMBRANE LIPOPROTEIN CARRIER PROTEIN"/>
    <property type="match status" value="1"/>
</dbReference>
<evidence type="ECO:0000256" key="7">
    <source>
        <dbReference type="ARBA" id="ARBA00022927"/>
    </source>
</evidence>
<protein>
    <recommendedName>
        <fullName evidence="4">Outer-membrane lipoprotein carrier protein</fullName>
    </recommendedName>
</protein>
<dbReference type="GO" id="GO:0042953">
    <property type="term" value="P:lipoprotein transport"/>
    <property type="evidence" value="ECO:0007669"/>
    <property type="project" value="InterPro"/>
</dbReference>
<evidence type="ECO:0000256" key="2">
    <source>
        <dbReference type="ARBA" id="ARBA00007615"/>
    </source>
</evidence>
<name>A0A381P2T2_9ZZZZ</name>
<comment type="subcellular location">
    <subcellularLocation>
        <location evidence="1">Periplasm</location>
    </subcellularLocation>
</comment>
<proteinExistence type="inferred from homology"/>
<sequence length="219" mass="24755">MKKYKLILSFFFLGGISAQTLAGEANLLQLIQTQYQSILSFSGHFTQTSFRANSEVAPRTAEGEVSYKRPGKMRWLYAAPEEQLLVTNGETLWLYDTLLENVTIQKLEKLTDGTALSFLLGLGDLNEDFKRRKISNSLLKSPQGLIVELEPHKETANLAFIQLEVDPGSYNLRTIVLMDQHGNYRTIALESMSYNLALEDKYFEFEVSAEMEVIEAGNL</sequence>
<dbReference type="Gene3D" id="2.50.20.10">
    <property type="entry name" value="Lipoprotein localisation LolA/LolB/LppX"/>
    <property type="match status" value="1"/>
</dbReference>
<accession>A0A381P2T2</accession>
<keyword evidence="6" id="KW-0574">Periplasm</keyword>
<dbReference type="AlphaFoldDB" id="A0A381P2T2"/>
<evidence type="ECO:0000256" key="1">
    <source>
        <dbReference type="ARBA" id="ARBA00004418"/>
    </source>
</evidence>
<dbReference type="InterPro" id="IPR018323">
    <property type="entry name" value="OM_lipoprot_carrier_LolA_Pbac"/>
</dbReference>
<keyword evidence="7" id="KW-0653">Protein transport</keyword>
<dbReference type="InterPro" id="IPR029046">
    <property type="entry name" value="LolA/LolB/LppX"/>
</dbReference>
<dbReference type="Pfam" id="PF03548">
    <property type="entry name" value="LolA"/>
    <property type="match status" value="1"/>
</dbReference>
<evidence type="ECO:0000256" key="5">
    <source>
        <dbReference type="ARBA" id="ARBA00022448"/>
    </source>
</evidence>
<evidence type="ECO:0000256" key="3">
    <source>
        <dbReference type="ARBA" id="ARBA00011245"/>
    </source>
</evidence>
<dbReference type="GO" id="GO:0042597">
    <property type="term" value="C:periplasmic space"/>
    <property type="evidence" value="ECO:0007669"/>
    <property type="project" value="UniProtKB-SubCell"/>
</dbReference>
<evidence type="ECO:0000256" key="4">
    <source>
        <dbReference type="ARBA" id="ARBA00014035"/>
    </source>
</evidence>
<organism evidence="9">
    <name type="scientific">marine metagenome</name>
    <dbReference type="NCBI Taxonomy" id="408172"/>
    <lineage>
        <taxon>unclassified sequences</taxon>
        <taxon>metagenomes</taxon>
        <taxon>ecological metagenomes</taxon>
    </lineage>
</organism>
<evidence type="ECO:0000256" key="6">
    <source>
        <dbReference type="ARBA" id="ARBA00022764"/>
    </source>
</evidence>
<dbReference type="CDD" id="cd16325">
    <property type="entry name" value="LolA"/>
    <property type="match status" value="1"/>
</dbReference>
<dbReference type="NCBIfam" id="TIGR00547">
    <property type="entry name" value="lolA"/>
    <property type="match status" value="1"/>
</dbReference>
<comment type="subunit">
    <text evidence="3">Monomer.</text>
</comment>
<comment type="similarity">
    <text evidence="2">Belongs to the LolA family.</text>
</comment>
<dbReference type="EMBL" id="UINC01000786">
    <property type="protein sequence ID" value="SUZ61180.1"/>
    <property type="molecule type" value="Genomic_DNA"/>
</dbReference>
<dbReference type="InterPro" id="IPR004564">
    <property type="entry name" value="OM_lipoprot_carrier_LolA-like"/>
</dbReference>
<keyword evidence="5" id="KW-0813">Transport</keyword>
<evidence type="ECO:0000256" key="8">
    <source>
        <dbReference type="ARBA" id="ARBA00023186"/>
    </source>
</evidence>
<evidence type="ECO:0000313" key="9">
    <source>
        <dbReference type="EMBL" id="SUZ61180.1"/>
    </source>
</evidence>
<dbReference type="PANTHER" id="PTHR35869">
    <property type="entry name" value="OUTER-MEMBRANE LIPOPROTEIN CARRIER PROTEIN"/>
    <property type="match status" value="1"/>
</dbReference>
<gene>
    <name evidence="9" type="ORF">METZ01_LOCUS14034</name>
</gene>
<reference evidence="9" key="1">
    <citation type="submission" date="2018-05" db="EMBL/GenBank/DDBJ databases">
        <authorList>
            <person name="Lanie J.A."/>
            <person name="Ng W.-L."/>
            <person name="Kazmierczak K.M."/>
            <person name="Andrzejewski T.M."/>
            <person name="Davidsen T.M."/>
            <person name="Wayne K.J."/>
            <person name="Tettelin H."/>
            <person name="Glass J.I."/>
            <person name="Rusch D."/>
            <person name="Podicherti R."/>
            <person name="Tsui H.-C.T."/>
            <person name="Winkler M.E."/>
        </authorList>
    </citation>
    <scope>NUCLEOTIDE SEQUENCE</scope>
</reference>